<evidence type="ECO:0000256" key="3">
    <source>
        <dbReference type="ARBA" id="ARBA00022692"/>
    </source>
</evidence>
<dbReference type="Proteomes" id="UP000312495">
    <property type="component" value="Unassembled WGS sequence"/>
</dbReference>
<dbReference type="RefSeq" id="WP_000750127.1">
    <property type="nucleotide sequence ID" value="NZ_CP049019.1"/>
</dbReference>
<dbReference type="GO" id="GO:0022857">
    <property type="term" value="F:transmembrane transporter activity"/>
    <property type="evidence" value="ECO:0007669"/>
    <property type="project" value="InterPro"/>
</dbReference>
<evidence type="ECO:0000313" key="6">
    <source>
        <dbReference type="EMBL" id="TNP15625.1"/>
    </source>
</evidence>
<comment type="caution">
    <text evidence="6">The sequence shown here is derived from an EMBL/GenBank/DDBJ whole genome shotgun (WGS) entry which is preliminary data.</text>
</comment>
<dbReference type="Pfam" id="PF07690">
    <property type="entry name" value="MFS_1"/>
    <property type="match status" value="1"/>
</dbReference>
<reference evidence="6 7" key="1">
    <citation type="submission" date="2019-06" db="EMBL/GenBank/DDBJ databases">
        <title>Biocontrol Bacillus strains from Vietnam.</title>
        <authorList>
            <person name="Borriss R."/>
            <person name="Lasch P."/>
            <person name="Thanh Tam L.T."/>
            <person name="Luong P.T."/>
            <person name="Phuong Thao L.T."/>
            <person name="Kim Chung L.T."/>
        </authorList>
    </citation>
    <scope>NUCLEOTIDE SEQUENCE [LARGE SCALE GENOMIC DNA]</scope>
    <source>
        <strain evidence="6 7">SN1</strain>
    </source>
</reference>
<name>A0A4Y6EV06_9BACI</name>
<dbReference type="AlphaFoldDB" id="A0A4Y6EV06"/>
<dbReference type="PANTHER" id="PTHR11360">
    <property type="entry name" value="MONOCARBOXYLATE TRANSPORTER"/>
    <property type="match status" value="1"/>
</dbReference>
<dbReference type="PANTHER" id="PTHR11360:SF317">
    <property type="entry name" value="MAJOR FACILITATOR SUPERFAMILY (MFS) PROFILE DOMAIN-CONTAINING PROTEIN-RELATED"/>
    <property type="match status" value="1"/>
</dbReference>
<dbReference type="FunFam" id="1.20.1250.20:FF:000194">
    <property type="entry name" value="Inner membrane protein yhjX"/>
    <property type="match status" value="1"/>
</dbReference>
<keyword evidence="4" id="KW-1133">Transmembrane helix</keyword>
<dbReference type="InterPro" id="IPR050327">
    <property type="entry name" value="Proton-linked_MCT"/>
</dbReference>
<evidence type="ECO:0000256" key="1">
    <source>
        <dbReference type="ARBA" id="ARBA00004651"/>
    </source>
</evidence>
<evidence type="ECO:0000256" key="2">
    <source>
        <dbReference type="ARBA" id="ARBA00022448"/>
    </source>
</evidence>
<dbReference type="Gene3D" id="1.20.1250.20">
    <property type="entry name" value="MFS general substrate transporter like domains"/>
    <property type="match status" value="2"/>
</dbReference>
<dbReference type="EMBL" id="VEPV01000003">
    <property type="protein sequence ID" value="TNP15625.1"/>
    <property type="molecule type" value="Genomic_DNA"/>
</dbReference>
<evidence type="ECO:0000256" key="5">
    <source>
        <dbReference type="ARBA" id="ARBA00023136"/>
    </source>
</evidence>
<dbReference type="CDD" id="cd17353">
    <property type="entry name" value="MFS_OFA_like"/>
    <property type="match status" value="1"/>
</dbReference>
<organism evidence="6 7">
    <name type="scientific">Bacillus tropicus</name>
    <dbReference type="NCBI Taxonomy" id="2026188"/>
    <lineage>
        <taxon>Bacteria</taxon>
        <taxon>Bacillati</taxon>
        <taxon>Bacillota</taxon>
        <taxon>Bacilli</taxon>
        <taxon>Bacillales</taxon>
        <taxon>Bacillaceae</taxon>
        <taxon>Bacillus</taxon>
        <taxon>Bacillus cereus group</taxon>
    </lineage>
</organism>
<keyword evidence="2" id="KW-0813">Transport</keyword>
<sequence length="400" mass="42841">MKKSTVNPWLVVLGTVIVQMGLGTIYTWSLFNQPLVSKYGWSLNAVAITFSITSLSLAFSTLFASKLQEKWGLRKLIMIAGLALGLGLILSSQASSLLLLYVLAGVVVGYADGTAYITSLSNLIKWFPERKGLIAGISVSAYGSGSLIFKYVNAQLIESVGVSQAFIYWGLIVTAMIVLGACLIHQAADQGAVQETKTHEYTTKEMLGTKQVYLLFIMLFTSCMSGLYLIGMVKDIGVQLVGLSAATAANAVAMVAIFNTLGRIILGPLSDKIGRLKIVTGTFVVMASSVLVLSFVDLNYGIYFVCVASVAFCFGGNITIFPAIVGDFFGMKNHSKNYGIVYQGFGFGALAGSFIGALLGGFKPTFMVIGVLCVVSFIIAILIQAPKQKKEQEEEYRSVA</sequence>
<protein>
    <submittedName>
        <fullName evidence="6">OFA family MFS transporter</fullName>
    </submittedName>
</protein>
<proteinExistence type="predicted"/>
<evidence type="ECO:0000256" key="4">
    <source>
        <dbReference type="ARBA" id="ARBA00022989"/>
    </source>
</evidence>
<dbReference type="InterPro" id="IPR036259">
    <property type="entry name" value="MFS_trans_sf"/>
</dbReference>
<dbReference type="InterPro" id="IPR020846">
    <property type="entry name" value="MFS_dom"/>
</dbReference>
<dbReference type="PROSITE" id="PS50850">
    <property type="entry name" value="MFS"/>
    <property type="match status" value="1"/>
</dbReference>
<accession>A0A4Y6EV06</accession>
<keyword evidence="5" id="KW-0472">Membrane</keyword>
<evidence type="ECO:0000313" key="7">
    <source>
        <dbReference type="Proteomes" id="UP000312495"/>
    </source>
</evidence>
<dbReference type="InterPro" id="IPR011701">
    <property type="entry name" value="MFS"/>
</dbReference>
<comment type="subcellular location">
    <subcellularLocation>
        <location evidence="1">Cell membrane</location>
        <topology evidence="1">Multi-pass membrane protein</topology>
    </subcellularLocation>
</comment>
<keyword evidence="3" id="KW-0812">Transmembrane</keyword>
<dbReference type="GO" id="GO:0005886">
    <property type="term" value="C:plasma membrane"/>
    <property type="evidence" value="ECO:0007669"/>
    <property type="project" value="UniProtKB-SubCell"/>
</dbReference>
<dbReference type="FunFam" id="1.20.1250.20:FF:000166">
    <property type="entry name" value="Inner membrane protein YhjX"/>
    <property type="match status" value="1"/>
</dbReference>
<dbReference type="SUPFAM" id="SSF103473">
    <property type="entry name" value="MFS general substrate transporter"/>
    <property type="match status" value="1"/>
</dbReference>
<gene>
    <name evidence="6" type="ORF">FHY71_12580</name>
</gene>